<organism evidence="3">
    <name type="scientific">Tanacetum cinerariifolium</name>
    <name type="common">Dalmatian daisy</name>
    <name type="synonym">Chrysanthemum cinerariifolium</name>
    <dbReference type="NCBI Taxonomy" id="118510"/>
    <lineage>
        <taxon>Eukaryota</taxon>
        <taxon>Viridiplantae</taxon>
        <taxon>Streptophyta</taxon>
        <taxon>Embryophyta</taxon>
        <taxon>Tracheophyta</taxon>
        <taxon>Spermatophyta</taxon>
        <taxon>Magnoliopsida</taxon>
        <taxon>eudicotyledons</taxon>
        <taxon>Gunneridae</taxon>
        <taxon>Pentapetalae</taxon>
        <taxon>asterids</taxon>
        <taxon>campanulids</taxon>
        <taxon>Asterales</taxon>
        <taxon>Asteraceae</taxon>
        <taxon>Asteroideae</taxon>
        <taxon>Anthemideae</taxon>
        <taxon>Anthemidinae</taxon>
        <taxon>Tanacetum</taxon>
    </lineage>
</organism>
<reference evidence="3" key="1">
    <citation type="journal article" date="2019" name="Sci. Rep.">
        <title>Draft genome of Tanacetum cinerariifolium, the natural source of mosquito coil.</title>
        <authorList>
            <person name="Yamashiro T."/>
            <person name="Shiraishi A."/>
            <person name="Satake H."/>
            <person name="Nakayama K."/>
        </authorList>
    </citation>
    <scope>NUCLEOTIDE SEQUENCE</scope>
</reference>
<protein>
    <submittedName>
        <fullName evidence="3">Uncharacterized protein</fullName>
    </submittedName>
</protein>
<feature type="region of interest" description="Disordered" evidence="2">
    <location>
        <begin position="171"/>
        <end position="196"/>
    </location>
</feature>
<feature type="coiled-coil region" evidence="1">
    <location>
        <begin position="18"/>
        <end position="52"/>
    </location>
</feature>
<gene>
    <name evidence="3" type="ORF">Tci_015169</name>
</gene>
<evidence type="ECO:0000256" key="2">
    <source>
        <dbReference type="SAM" id="MobiDB-lite"/>
    </source>
</evidence>
<sequence length="325" mass="36959">MDTCTALTKRVKHLKLDKIAQALEITKLKQRVKKLEKRNKLKVLKLRRLKRVGSAQRIDTSNDTVMDDDVAADAKDGQDVDVQESADIQERTAESQVEIYKIDLDHAKKVLSMQEEESEPIELQEVVDVVTTAKIITEVVTAASITITAADVLIPAATTAVAPTLTATPSRRTKGVAIRDPEESTTTSTIIHSKAKSKDKDSRALKRLNESQEEKVAKKQKLDEEVEQLKRHLQIVPNEEDDVYTEATPLSLKVPVVDYEIYIERNKPYYKIKRADGSHQLYLSFLSLLRNFDREDLEALWRLVKERFATTKAKKFFDDFLLITL</sequence>
<dbReference type="EMBL" id="BKCJ010001675">
    <property type="protein sequence ID" value="GEU43191.1"/>
    <property type="molecule type" value="Genomic_DNA"/>
</dbReference>
<name>A0A6L2K1D8_TANCI</name>
<accession>A0A6L2K1D8</accession>
<proteinExistence type="predicted"/>
<evidence type="ECO:0000256" key="1">
    <source>
        <dbReference type="SAM" id="Coils"/>
    </source>
</evidence>
<dbReference type="AlphaFoldDB" id="A0A6L2K1D8"/>
<comment type="caution">
    <text evidence="3">The sequence shown here is derived from an EMBL/GenBank/DDBJ whole genome shotgun (WGS) entry which is preliminary data.</text>
</comment>
<evidence type="ECO:0000313" key="3">
    <source>
        <dbReference type="EMBL" id="GEU43191.1"/>
    </source>
</evidence>
<feature type="coiled-coil region" evidence="1">
    <location>
        <begin position="205"/>
        <end position="232"/>
    </location>
</feature>
<keyword evidence="1" id="KW-0175">Coiled coil</keyword>